<gene>
    <name evidence="1" type="ordered locus">EcE24377A_0933</name>
</gene>
<accession>A7ZJS8</accession>
<organism evidence="1 2">
    <name type="scientific">Escherichia coli O139:H28 (strain E24377A / ETEC)</name>
    <dbReference type="NCBI Taxonomy" id="331111"/>
    <lineage>
        <taxon>Bacteria</taxon>
        <taxon>Pseudomonadati</taxon>
        <taxon>Pseudomonadota</taxon>
        <taxon>Gammaproteobacteria</taxon>
        <taxon>Enterobacterales</taxon>
        <taxon>Enterobacteriaceae</taxon>
        <taxon>Escherichia</taxon>
    </lineage>
</organism>
<dbReference type="AntiFam" id="ANF00065">
    <property type="entry name" value="Translation of REP sequence"/>
</dbReference>
<evidence type="ECO:0000313" key="2">
    <source>
        <dbReference type="Proteomes" id="UP000001122"/>
    </source>
</evidence>
<name>A7ZJS8_ECO24</name>
<dbReference type="HOGENOM" id="CLU_144699_2_0_6"/>
<dbReference type="EMBL" id="CP000800">
    <property type="protein sequence ID" value="ABV17424.1"/>
    <property type="molecule type" value="Genomic_DNA"/>
</dbReference>
<reference evidence="2" key="1">
    <citation type="journal article" date="2008" name="J. Bacteriol.">
        <title>The pangenome structure of Escherichia coli: comparative genomic analysis of E. coli commensal and pathogenic isolates.</title>
        <authorList>
            <person name="Rasko D.A."/>
            <person name="Rosovitz M.J."/>
            <person name="Myers G.S."/>
            <person name="Mongodin E.F."/>
            <person name="Fricke W.F."/>
            <person name="Gajer P."/>
            <person name="Crabtree J."/>
            <person name="Sebaihia M."/>
            <person name="Thomson N.R."/>
            <person name="Chaudhuri R."/>
            <person name="Henderson I.R."/>
            <person name="Sperandio V."/>
            <person name="Ravel J."/>
        </authorList>
    </citation>
    <scope>NUCLEOTIDE SEQUENCE [LARGE SCALE GENOMIC DNA]</scope>
    <source>
        <strain evidence="2">E24377A / ETEC</strain>
    </source>
</reference>
<dbReference type="Proteomes" id="UP000001122">
    <property type="component" value="Chromosome"/>
</dbReference>
<evidence type="ECO:0000313" key="1">
    <source>
        <dbReference type="EMBL" id="ABV17424.1"/>
    </source>
</evidence>
<dbReference type="AlphaFoldDB" id="A7ZJS8"/>
<sequence>MRLQIADQVRFVHAGCGVYALSGLQNHAKSIHCRVDVGRISAAHQAILLLSSVSITAETTGH</sequence>
<protein>
    <recommendedName>
        <fullName evidence="3">4'-phosphopantetheinyl transferase EntD</fullName>
    </recommendedName>
</protein>
<keyword evidence="2" id="KW-1185">Reference proteome</keyword>
<evidence type="ECO:0008006" key="3">
    <source>
        <dbReference type="Google" id="ProtNLM"/>
    </source>
</evidence>
<dbReference type="KEGG" id="ecw:EcE24377A_0933"/>
<proteinExistence type="predicted"/>